<reference evidence="2 3" key="1">
    <citation type="submission" date="2022-10" db="EMBL/GenBank/DDBJ databases">
        <title>The complete genomes of actinobacterial strains from the NBC collection.</title>
        <authorList>
            <person name="Joergensen T.S."/>
            <person name="Alvarez Arevalo M."/>
            <person name="Sterndorff E.B."/>
            <person name="Faurdal D."/>
            <person name="Vuksanovic O."/>
            <person name="Mourched A.-S."/>
            <person name="Charusanti P."/>
            <person name="Shaw S."/>
            <person name="Blin K."/>
            <person name="Weber T."/>
        </authorList>
    </citation>
    <scope>NUCLEOTIDE SEQUENCE [LARGE SCALE GENOMIC DNA]</scope>
    <source>
        <strain evidence="2 3">NBC 01774</strain>
    </source>
</reference>
<organism evidence="2 3">
    <name type="scientific">Streptomyces decoyicus</name>
    <dbReference type="NCBI Taxonomy" id="249567"/>
    <lineage>
        <taxon>Bacteria</taxon>
        <taxon>Bacillati</taxon>
        <taxon>Actinomycetota</taxon>
        <taxon>Actinomycetes</taxon>
        <taxon>Kitasatosporales</taxon>
        <taxon>Streptomycetaceae</taxon>
        <taxon>Streptomyces</taxon>
    </lineage>
</organism>
<feature type="compositionally biased region" description="Low complexity" evidence="1">
    <location>
        <begin position="242"/>
        <end position="310"/>
    </location>
</feature>
<evidence type="ECO:0000256" key="1">
    <source>
        <dbReference type="SAM" id="MobiDB-lite"/>
    </source>
</evidence>
<dbReference type="InterPro" id="IPR046186">
    <property type="entry name" value="DUF6214"/>
</dbReference>
<dbReference type="Proteomes" id="UP001344251">
    <property type="component" value="Chromosome"/>
</dbReference>
<name>A0ABZ1FAX2_9ACTN</name>
<feature type="region of interest" description="Disordered" evidence="1">
    <location>
        <begin position="31"/>
        <end position="57"/>
    </location>
</feature>
<feature type="compositionally biased region" description="Low complexity" evidence="1">
    <location>
        <begin position="210"/>
        <end position="232"/>
    </location>
</feature>
<proteinExistence type="predicted"/>
<accession>A0ABZ1FAX2</accession>
<protein>
    <submittedName>
        <fullName evidence="2">DUF6214 family protein</fullName>
    </submittedName>
</protein>
<feature type="compositionally biased region" description="Low complexity" evidence="1">
    <location>
        <begin position="177"/>
        <end position="186"/>
    </location>
</feature>
<gene>
    <name evidence="2" type="ORF">OG863_05350</name>
</gene>
<dbReference type="Pfam" id="PF19720">
    <property type="entry name" value="DUF6214"/>
    <property type="match status" value="2"/>
</dbReference>
<dbReference type="EMBL" id="CP109106">
    <property type="protein sequence ID" value="WSB67430.1"/>
    <property type="molecule type" value="Genomic_DNA"/>
</dbReference>
<keyword evidence="3" id="KW-1185">Reference proteome</keyword>
<evidence type="ECO:0000313" key="2">
    <source>
        <dbReference type="EMBL" id="WSB67430.1"/>
    </source>
</evidence>
<feature type="region of interest" description="Disordered" evidence="1">
    <location>
        <begin position="124"/>
        <end position="337"/>
    </location>
</feature>
<sequence length="389" mass="39290">MSESDFYTVNHRYEAKGAPLEWPTWELQAHGSAAPALAPDPAAPDDPAGPRGPGCPLPRLDPLGPWCSARLTFADGARVDVLVTVSDDRITVEDVRADPPLTLTGLTDLARWIEGPLDDAFRAATGRPRRARPAPRQPGPAAASPERGGRPPAGPQTEPGKGAAPEPATGPRPNSPNGPTSSTPRPMAGTAPGREPRPEPRGAGAGVTAGEGMAPAPQGAAAAGEGPTGPTGVARGDSAVHGTAADGAAGPPAQPSVEPSAEATAEPAAEPSAEPSPALAASPASPASSTPAPASTPATSPTPAGSATSSEPPPASAKPSERARSAVLARSRAGERRRIAADAYRQAQRDGCDPVLAVMLATGRNRRRALRLIAGARDEGLLTPRHNKR</sequence>
<evidence type="ECO:0000313" key="3">
    <source>
        <dbReference type="Proteomes" id="UP001344251"/>
    </source>
</evidence>